<dbReference type="RefSeq" id="WP_154791313.1">
    <property type="nucleotide sequence ID" value="NZ_WMBB01000017.1"/>
</dbReference>
<feature type="domain" description="CN hydrolase" evidence="2">
    <location>
        <begin position="1"/>
        <end position="261"/>
    </location>
</feature>
<sequence length="306" mass="33224">MLAAAIQLSAVPGDVAANLRACERLADEAGRAGARVIALPEFFATGVGFLDSIAESALPTDGPATDLLTRVAARYDALVGGSFLCRDTDGHVRNAYLLADSTGIVGRHDKDLPTMWENALYIGGRDDGVLTAGDLRVGAAVCWELMRAQTVRRLRGRVDLVMAGSGWWSVPLWRPRPLFEYLERCNAATARRAAASFSQYVGAPVVHAGHAGELECPMPWMPARYHGHFEASTLITAADGTVLAERPREDGEGVVLAEIAPGGAAPVLETPDRFWLHPRGALPAAAWHYQRWHGRRWYRRHTKARG</sequence>
<evidence type="ECO:0000256" key="1">
    <source>
        <dbReference type="ARBA" id="ARBA00022801"/>
    </source>
</evidence>
<evidence type="ECO:0000313" key="4">
    <source>
        <dbReference type="Proteomes" id="UP000432464"/>
    </source>
</evidence>
<keyword evidence="1 3" id="KW-0378">Hydrolase</keyword>
<name>A0A6I3L5W4_9NOCA</name>
<proteinExistence type="predicted"/>
<dbReference type="Pfam" id="PF00795">
    <property type="entry name" value="CN_hydrolase"/>
    <property type="match status" value="1"/>
</dbReference>
<dbReference type="Gene3D" id="3.60.110.10">
    <property type="entry name" value="Carbon-nitrogen hydrolase"/>
    <property type="match status" value="1"/>
</dbReference>
<dbReference type="InterPro" id="IPR003010">
    <property type="entry name" value="C-N_Hydrolase"/>
</dbReference>
<dbReference type="PANTHER" id="PTHR43674">
    <property type="entry name" value="NITRILASE C965.09-RELATED"/>
    <property type="match status" value="1"/>
</dbReference>
<dbReference type="Proteomes" id="UP000432464">
    <property type="component" value="Unassembled WGS sequence"/>
</dbReference>
<dbReference type="PANTHER" id="PTHR43674:SF2">
    <property type="entry name" value="BETA-UREIDOPROPIONASE"/>
    <property type="match status" value="1"/>
</dbReference>
<protein>
    <submittedName>
        <fullName evidence="3">Carbon-nitrogen hydrolase family protein</fullName>
    </submittedName>
</protein>
<comment type="caution">
    <text evidence="3">The sequence shown here is derived from an EMBL/GenBank/DDBJ whole genome shotgun (WGS) entry which is preliminary data.</text>
</comment>
<dbReference type="CDD" id="cd07197">
    <property type="entry name" value="nitrilase"/>
    <property type="match status" value="1"/>
</dbReference>
<dbReference type="SUPFAM" id="SSF56317">
    <property type="entry name" value="Carbon-nitrogen hydrolase"/>
    <property type="match status" value="1"/>
</dbReference>
<accession>A0A6I3L5W4</accession>
<dbReference type="InterPro" id="IPR050345">
    <property type="entry name" value="Aliph_Amidase/BUP"/>
</dbReference>
<evidence type="ECO:0000259" key="2">
    <source>
        <dbReference type="PROSITE" id="PS50263"/>
    </source>
</evidence>
<gene>
    <name evidence="3" type="ORF">GLP40_29625</name>
</gene>
<dbReference type="AlphaFoldDB" id="A0A6I3L5W4"/>
<evidence type="ECO:0000313" key="3">
    <source>
        <dbReference type="EMBL" id="MTE16891.1"/>
    </source>
</evidence>
<keyword evidence="4" id="KW-1185">Reference proteome</keyword>
<dbReference type="EMBL" id="WMBB01000017">
    <property type="protein sequence ID" value="MTE16891.1"/>
    <property type="molecule type" value="Genomic_DNA"/>
</dbReference>
<dbReference type="InterPro" id="IPR036526">
    <property type="entry name" value="C-N_Hydrolase_sf"/>
</dbReference>
<dbReference type="PROSITE" id="PS50263">
    <property type="entry name" value="CN_HYDROLASE"/>
    <property type="match status" value="1"/>
</dbReference>
<organism evidence="3 4">
    <name type="scientific">Nocardia aurantiaca</name>
    <dbReference type="NCBI Taxonomy" id="2675850"/>
    <lineage>
        <taxon>Bacteria</taxon>
        <taxon>Bacillati</taxon>
        <taxon>Actinomycetota</taxon>
        <taxon>Actinomycetes</taxon>
        <taxon>Mycobacteriales</taxon>
        <taxon>Nocardiaceae</taxon>
        <taxon>Nocardia</taxon>
    </lineage>
</organism>
<dbReference type="GO" id="GO:0016811">
    <property type="term" value="F:hydrolase activity, acting on carbon-nitrogen (but not peptide) bonds, in linear amides"/>
    <property type="evidence" value="ECO:0007669"/>
    <property type="project" value="UniProtKB-ARBA"/>
</dbReference>
<reference evidence="3 4" key="1">
    <citation type="submission" date="2019-11" db="EMBL/GenBank/DDBJ databases">
        <title>Nocardia sp. nov. CT2-14 isolated from soil.</title>
        <authorList>
            <person name="Kanchanasin P."/>
            <person name="Tanasupawat S."/>
            <person name="Yuki M."/>
            <person name="Kudo T."/>
        </authorList>
    </citation>
    <scope>NUCLEOTIDE SEQUENCE [LARGE SCALE GENOMIC DNA]</scope>
    <source>
        <strain evidence="3 4">CT2-14</strain>
    </source>
</reference>